<dbReference type="RefSeq" id="WP_109983045.1">
    <property type="nucleotide sequence ID" value="NZ_QGTD01000003.1"/>
</dbReference>
<dbReference type="SUPFAM" id="SSF51735">
    <property type="entry name" value="NAD(P)-binding Rossmann-fold domains"/>
    <property type="match status" value="1"/>
</dbReference>
<protein>
    <submittedName>
        <fullName evidence="4">NAD(P)-dependent oxidoreductase</fullName>
    </submittedName>
</protein>
<accession>A0A317L4F8</accession>
<evidence type="ECO:0000256" key="1">
    <source>
        <dbReference type="ARBA" id="ARBA00022857"/>
    </source>
</evidence>
<dbReference type="PANTHER" id="PTHR43103">
    <property type="entry name" value="NUCLEOSIDE-DIPHOSPHATE-SUGAR EPIMERASE"/>
    <property type="match status" value="1"/>
</dbReference>
<dbReference type="InterPro" id="IPR001509">
    <property type="entry name" value="Epimerase_deHydtase"/>
</dbReference>
<dbReference type="Proteomes" id="UP000245624">
    <property type="component" value="Unassembled WGS sequence"/>
</dbReference>
<proteinExistence type="predicted"/>
<name>A0A317L4F8_9BACI</name>
<dbReference type="AlphaFoldDB" id="A0A317L4F8"/>
<keyword evidence="2" id="KW-0119">Carbohydrate metabolism</keyword>
<reference evidence="4 5" key="1">
    <citation type="submission" date="2018-05" db="EMBL/GenBank/DDBJ databases">
        <title>Genomic analysis of Gracilibacillus dipsosauri DD1 reveals novel features of a salt-tolerant amylase.</title>
        <authorList>
            <person name="Deutch C.E."/>
            <person name="Yang S."/>
        </authorList>
    </citation>
    <scope>NUCLEOTIDE SEQUENCE [LARGE SCALE GENOMIC DNA]</scope>
    <source>
        <strain evidence="4 5">DD1</strain>
    </source>
</reference>
<evidence type="ECO:0000313" key="5">
    <source>
        <dbReference type="Proteomes" id="UP000245624"/>
    </source>
</evidence>
<dbReference type="PANTHER" id="PTHR43103:SF3">
    <property type="entry name" value="ADP-L-GLYCERO-D-MANNO-HEPTOSE-6-EPIMERASE"/>
    <property type="match status" value="1"/>
</dbReference>
<evidence type="ECO:0000259" key="3">
    <source>
        <dbReference type="Pfam" id="PF01370"/>
    </source>
</evidence>
<dbReference type="Pfam" id="PF01370">
    <property type="entry name" value="Epimerase"/>
    <property type="match status" value="1"/>
</dbReference>
<comment type="caution">
    <text evidence="4">The sequence shown here is derived from an EMBL/GenBank/DDBJ whole genome shotgun (WGS) entry which is preliminary data.</text>
</comment>
<sequence length="251" mass="28101">MKKLVILGGAGVVGEALFHGLKSSYNILNLDRAIGQADASHQYVDATKYQELLEKIPEDTDVIINLLRMETSQAIEEVDTFDQMTDVFFKATYYTMHVANTKKIPKVIFASSNHVTDYMEENGLSKLGREITTEDYPYAKGLYGVLKLASEQAGFIFSLNTELSVINIRIGSVPKEEELKAVEGNERLKRTLLSKVDLINLFTAAIESDRRFGTYYGVSDNPDKPWDLTNAIKELGYRPKQNTSELKSSGL</sequence>
<evidence type="ECO:0000313" key="4">
    <source>
        <dbReference type="EMBL" id="PWU70154.1"/>
    </source>
</evidence>
<dbReference type="Gene3D" id="3.40.50.720">
    <property type="entry name" value="NAD(P)-binding Rossmann-like Domain"/>
    <property type="match status" value="1"/>
</dbReference>
<keyword evidence="1" id="KW-0521">NADP</keyword>
<evidence type="ECO:0000256" key="2">
    <source>
        <dbReference type="ARBA" id="ARBA00023277"/>
    </source>
</evidence>
<keyword evidence="5" id="KW-1185">Reference proteome</keyword>
<dbReference type="InterPro" id="IPR036291">
    <property type="entry name" value="NAD(P)-bd_dom_sf"/>
</dbReference>
<gene>
    <name evidence="4" type="ORF">DLJ74_01435</name>
</gene>
<dbReference type="EMBL" id="QGTD01000003">
    <property type="protein sequence ID" value="PWU70154.1"/>
    <property type="molecule type" value="Genomic_DNA"/>
</dbReference>
<dbReference type="OrthoDB" id="9779902at2"/>
<feature type="domain" description="NAD-dependent epimerase/dehydratase" evidence="3">
    <location>
        <begin position="5"/>
        <end position="172"/>
    </location>
</feature>
<organism evidence="4 5">
    <name type="scientific">Gracilibacillus dipsosauri</name>
    <dbReference type="NCBI Taxonomy" id="178340"/>
    <lineage>
        <taxon>Bacteria</taxon>
        <taxon>Bacillati</taxon>
        <taxon>Bacillota</taxon>
        <taxon>Bacilli</taxon>
        <taxon>Bacillales</taxon>
        <taxon>Bacillaceae</taxon>
        <taxon>Gracilibacillus</taxon>
    </lineage>
</organism>